<feature type="transmembrane region" description="Helical" evidence="1">
    <location>
        <begin position="371"/>
        <end position="392"/>
    </location>
</feature>
<feature type="domain" description="Acyltransferase 3" evidence="2">
    <location>
        <begin position="22"/>
        <end position="388"/>
    </location>
</feature>
<keyword evidence="1" id="KW-0812">Transmembrane</keyword>
<feature type="transmembrane region" description="Helical" evidence="1">
    <location>
        <begin position="306"/>
        <end position="326"/>
    </location>
</feature>
<dbReference type="EMBL" id="JAPNUD010000013">
    <property type="protein sequence ID" value="MDA0640450.1"/>
    <property type="molecule type" value="Genomic_DNA"/>
</dbReference>
<proteinExistence type="predicted"/>
<organism evidence="3 4">
    <name type="scientific">Nonomuraea ferruginea</name>
    <dbReference type="NCBI Taxonomy" id="46174"/>
    <lineage>
        <taxon>Bacteria</taxon>
        <taxon>Bacillati</taxon>
        <taxon>Actinomycetota</taxon>
        <taxon>Actinomycetes</taxon>
        <taxon>Streptosporangiales</taxon>
        <taxon>Streptosporangiaceae</taxon>
        <taxon>Nonomuraea</taxon>
    </lineage>
</organism>
<dbReference type="RefSeq" id="WP_271275679.1">
    <property type="nucleotide sequence ID" value="NZ_BAABFD010000017.1"/>
</dbReference>
<dbReference type="InterPro" id="IPR050879">
    <property type="entry name" value="Acyltransferase_3"/>
</dbReference>
<comment type="caution">
    <text evidence="3">The sequence shown here is derived from an EMBL/GenBank/DDBJ whole genome shotgun (WGS) entry which is preliminary data.</text>
</comment>
<accession>A0ABT4STT9</accession>
<evidence type="ECO:0000313" key="3">
    <source>
        <dbReference type="EMBL" id="MDA0640450.1"/>
    </source>
</evidence>
<feature type="transmembrane region" description="Helical" evidence="1">
    <location>
        <begin position="282"/>
        <end position="300"/>
    </location>
</feature>
<evidence type="ECO:0000256" key="1">
    <source>
        <dbReference type="SAM" id="Phobius"/>
    </source>
</evidence>
<keyword evidence="3" id="KW-0012">Acyltransferase</keyword>
<keyword evidence="1" id="KW-0472">Membrane</keyword>
<reference evidence="3 4" key="1">
    <citation type="submission" date="2022-11" db="EMBL/GenBank/DDBJ databases">
        <title>Nonomuraea corallina sp. nov., a new species of the genus Nonomuraea isolated from sea side sediment in Thai sea.</title>
        <authorList>
            <person name="Ngamcharungchit C."/>
            <person name="Matsumoto A."/>
            <person name="Suriyachadkun C."/>
            <person name="Panbangred W."/>
            <person name="Inahashi Y."/>
            <person name="Intra B."/>
        </authorList>
    </citation>
    <scope>NUCLEOTIDE SEQUENCE [LARGE SCALE GENOMIC DNA]</scope>
    <source>
        <strain evidence="3 4">DSM 43553</strain>
    </source>
</reference>
<protein>
    <submittedName>
        <fullName evidence="3">Acyltransferase</fullName>
    </submittedName>
</protein>
<sequence>MANSTGTRETLAPVPPRESRLGWLDALRAVAALVVVYEHALNPLYPELRAVTGPWFDAGIYGVMVFFLVSGYVIPASLERRGSVAGFWAGRFFRLYPLWAVAVAAALLLAVSGVDPMHVWLTDRPASAVLGHLTMLQDLLNVPNVLNVLWTLSYEMAFYLLVTALYVAGVHRRSAEVAFGFGAAAVLLGGVLPSVLLSRGAGATLGTVLAVIALVGCGLAGVLSGRPGARRAGALVLGVVVLGLILVNGRIPAWQSLTILATMFAGTALYRVRDGQVAPWRAAALAGSVPVAAVAAALWHGDGVPWPWVSAVPAAWATFAAGMLLARRRVPAWWAWLGMVSYSVYLLHPILLEIVDGLLADPAAVAWPYRAGLGVVVLGALLGCAALTYRLVEAPAQRAGKRIAARFAK</sequence>
<feature type="transmembrane region" description="Helical" evidence="1">
    <location>
        <begin position="203"/>
        <end position="222"/>
    </location>
</feature>
<dbReference type="PANTHER" id="PTHR23028">
    <property type="entry name" value="ACETYLTRANSFERASE"/>
    <property type="match status" value="1"/>
</dbReference>
<evidence type="ECO:0000313" key="4">
    <source>
        <dbReference type="Proteomes" id="UP001212498"/>
    </source>
</evidence>
<feature type="transmembrane region" description="Helical" evidence="1">
    <location>
        <begin position="253"/>
        <end position="270"/>
    </location>
</feature>
<name>A0ABT4STT9_9ACTN</name>
<feature type="transmembrane region" description="Helical" evidence="1">
    <location>
        <begin position="53"/>
        <end position="74"/>
    </location>
</feature>
<feature type="transmembrane region" description="Helical" evidence="1">
    <location>
        <begin position="177"/>
        <end position="197"/>
    </location>
</feature>
<feature type="transmembrane region" description="Helical" evidence="1">
    <location>
        <begin position="229"/>
        <end position="247"/>
    </location>
</feature>
<keyword evidence="4" id="KW-1185">Reference proteome</keyword>
<evidence type="ECO:0000259" key="2">
    <source>
        <dbReference type="Pfam" id="PF01757"/>
    </source>
</evidence>
<keyword evidence="3" id="KW-0808">Transferase</keyword>
<feature type="transmembrane region" description="Helical" evidence="1">
    <location>
        <begin position="148"/>
        <end position="170"/>
    </location>
</feature>
<dbReference type="PANTHER" id="PTHR23028:SF131">
    <property type="entry name" value="BLR2367 PROTEIN"/>
    <property type="match status" value="1"/>
</dbReference>
<gene>
    <name evidence="3" type="ORF">OUY24_07445</name>
</gene>
<feature type="transmembrane region" description="Helical" evidence="1">
    <location>
        <begin position="333"/>
        <end position="351"/>
    </location>
</feature>
<keyword evidence="1" id="KW-1133">Transmembrane helix</keyword>
<feature type="transmembrane region" description="Helical" evidence="1">
    <location>
        <begin position="95"/>
        <end position="114"/>
    </location>
</feature>
<dbReference type="Proteomes" id="UP001212498">
    <property type="component" value="Unassembled WGS sequence"/>
</dbReference>
<dbReference type="InterPro" id="IPR002656">
    <property type="entry name" value="Acyl_transf_3_dom"/>
</dbReference>
<dbReference type="Pfam" id="PF01757">
    <property type="entry name" value="Acyl_transf_3"/>
    <property type="match status" value="1"/>
</dbReference>
<dbReference type="GO" id="GO:0016746">
    <property type="term" value="F:acyltransferase activity"/>
    <property type="evidence" value="ECO:0007669"/>
    <property type="project" value="UniProtKB-KW"/>
</dbReference>